<dbReference type="EMBL" id="JACHEJ010000015">
    <property type="protein sequence ID" value="MBB6181949.1"/>
    <property type="molecule type" value="Genomic_DNA"/>
</dbReference>
<dbReference type="AlphaFoldDB" id="A0A7W9Z1P1"/>
<name>A0A7W9Z1P1_9HYPH</name>
<gene>
    <name evidence="1" type="ORF">HNQ75_003937</name>
</gene>
<comment type="caution">
    <text evidence="1">The sequence shown here is derived from an EMBL/GenBank/DDBJ whole genome shotgun (WGS) entry which is preliminary data.</text>
</comment>
<reference evidence="1 2" key="1">
    <citation type="submission" date="2020-08" db="EMBL/GenBank/DDBJ databases">
        <title>Genomic Encyclopedia of Type Strains, Phase IV (KMG-IV): sequencing the most valuable type-strain genomes for metagenomic binning, comparative biology and taxonomic classification.</title>
        <authorList>
            <person name="Goeker M."/>
        </authorList>
    </citation>
    <scope>NUCLEOTIDE SEQUENCE [LARGE SCALE GENOMIC DNA]</scope>
    <source>
        <strain evidence="1 2">DSM 102134</strain>
    </source>
</reference>
<accession>A0A7W9Z1P1</accession>
<proteinExistence type="predicted"/>
<dbReference type="Proteomes" id="UP000535501">
    <property type="component" value="Unassembled WGS sequence"/>
</dbReference>
<protein>
    <recommendedName>
        <fullName evidence="3">Transposase</fullName>
    </recommendedName>
</protein>
<keyword evidence="2" id="KW-1185">Reference proteome</keyword>
<evidence type="ECO:0008006" key="3">
    <source>
        <dbReference type="Google" id="ProtNLM"/>
    </source>
</evidence>
<sequence>MVPRGRMEVVSLNGRRVIIDHDVDIDALLRIVRGLETLL</sequence>
<evidence type="ECO:0000313" key="1">
    <source>
        <dbReference type="EMBL" id="MBB6181949.1"/>
    </source>
</evidence>
<evidence type="ECO:0000313" key="2">
    <source>
        <dbReference type="Proteomes" id="UP000535501"/>
    </source>
</evidence>
<organism evidence="1 2">
    <name type="scientific">Pseudorhizobium flavum</name>
    <dbReference type="NCBI Taxonomy" id="1335061"/>
    <lineage>
        <taxon>Bacteria</taxon>
        <taxon>Pseudomonadati</taxon>
        <taxon>Pseudomonadota</taxon>
        <taxon>Alphaproteobacteria</taxon>
        <taxon>Hyphomicrobiales</taxon>
        <taxon>Rhizobiaceae</taxon>
        <taxon>Rhizobium/Agrobacterium group</taxon>
        <taxon>Pseudorhizobium</taxon>
    </lineage>
</organism>